<dbReference type="InterPro" id="IPR004364">
    <property type="entry name" value="Aa-tRNA-synt_II"/>
</dbReference>
<keyword evidence="3" id="KW-0067">ATP-binding</keyword>
<keyword evidence="5" id="KW-0030">Aminoacyl-tRNA synthetase</keyword>
<evidence type="ECO:0000313" key="8">
    <source>
        <dbReference type="Proteomes" id="UP000177324"/>
    </source>
</evidence>
<protein>
    <recommendedName>
        <fullName evidence="6">MGS-like domain-containing protein</fullName>
    </recommendedName>
</protein>
<keyword evidence="4" id="KW-0648">Protein biosynthesis</keyword>
<evidence type="ECO:0000256" key="2">
    <source>
        <dbReference type="ARBA" id="ARBA00022741"/>
    </source>
</evidence>
<dbReference type="STRING" id="1797589.A2784_00275"/>
<evidence type="ECO:0000256" key="5">
    <source>
        <dbReference type="ARBA" id="ARBA00023146"/>
    </source>
</evidence>
<comment type="caution">
    <text evidence="7">The sequence shown here is derived from an EMBL/GenBank/DDBJ whole genome shotgun (WGS) entry which is preliminary data.</text>
</comment>
<reference evidence="7 8" key="1">
    <citation type="journal article" date="2016" name="Nat. Commun.">
        <title>Thousands of microbial genomes shed light on interconnected biogeochemical processes in an aquifer system.</title>
        <authorList>
            <person name="Anantharaman K."/>
            <person name="Brown C.T."/>
            <person name="Hug L.A."/>
            <person name="Sharon I."/>
            <person name="Castelle C.J."/>
            <person name="Probst A.J."/>
            <person name="Thomas B.C."/>
            <person name="Singh A."/>
            <person name="Wilkins M.J."/>
            <person name="Karaoz U."/>
            <person name="Brodie E.L."/>
            <person name="Williams K.H."/>
            <person name="Hubbard S.S."/>
            <person name="Banfield J.F."/>
        </authorList>
    </citation>
    <scope>NUCLEOTIDE SEQUENCE [LARGE SCALE GENOMIC DNA]</scope>
</reference>
<feature type="domain" description="MGS-like" evidence="6">
    <location>
        <begin position="368"/>
        <end position="504"/>
    </location>
</feature>
<dbReference type="EMBL" id="MHCH01000032">
    <property type="protein sequence ID" value="OGY17145.1"/>
    <property type="molecule type" value="Genomic_DNA"/>
</dbReference>
<keyword evidence="2" id="KW-0547">Nucleotide-binding</keyword>
<dbReference type="Proteomes" id="UP000177324">
    <property type="component" value="Unassembled WGS sequence"/>
</dbReference>
<name>A0A1G1VP33_9BACT</name>
<dbReference type="Pfam" id="PF02142">
    <property type="entry name" value="MGS"/>
    <property type="match status" value="1"/>
</dbReference>
<dbReference type="InterPro" id="IPR011607">
    <property type="entry name" value="MGS-like_dom"/>
</dbReference>
<dbReference type="PANTHER" id="PTHR22594:SF34">
    <property type="entry name" value="ASPARAGINE--TRNA LIGASE, MITOCHONDRIAL-RELATED"/>
    <property type="match status" value="1"/>
</dbReference>
<dbReference type="Pfam" id="PF00152">
    <property type="entry name" value="tRNA-synt_2"/>
    <property type="match status" value="1"/>
</dbReference>
<gene>
    <name evidence="7" type="ORF">A2784_00275</name>
</gene>
<dbReference type="InterPro" id="IPR045864">
    <property type="entry name" value="aa-tRNA-synth_II/BPL/LPL"/>
</dbReference>
<dbReference type="PANTHER" id="PTHR22594">
    <property type="entry name" value="ASPARTYL/LYSYL-TRNA SYNTHETASE"/>
    <property type="match status" value="1"/>
</dbReference>
<dbReference type="GO" id="GO:0006421">
    <property type="term" value="P:asparaginyl-tRNA aminoacylation"/>
    <property type="evidence" value="ECO:0007669"/>
    <property type="project" value="TreeGrafter"/>
</dbReference>
<dbReference type="PROSITE" id="PS51855">
    <property type="entry name" value="MGS"/>
    <property type="match status" value="1"/>
</dbReference>
<organism evidence="7 8">
    <name type="scientific">Candidatus Chisholmbacteria bacterium RIFCSPHIGHO2_01_FULL_48_12</name>
    <dbReference type="NCBI Taxonomy" id="1797589"/>
    <lineage>
        <taxon>Bacteria</taxon>
        <taxon>Candidatus Chisholmiibacteriota</taxon>
    </lineage>
</organism>
<evidence type="ECO:0000259" key="6">
    <source>
        <dbReference type="PROSITE" id="PS51855"/>
    </source>
</evidence>
<dbReference type="Gene3D" id="3.40.50.1380">
    <property type="entry name" value="Methylglyoxal synthase-like domain"/>
    <property type="match status" value="1"/>
</dbReference>
<evidence type="ECO:0000256" key="1">
    <source>
        <dbReference type="ARBA" id="ARBA00022598"/>
    </source>
</evidence>
<dbReference type="Gene3D" id="3.30.930.10">
    <property type="entry name" value="Bira Bifunctional Protein, Domain 2"/>
    <property type="match status" value="1"/>
</dbReference>
<accession>A0A1G1VP33</accession>
<dbReference type="SUPFAM" id="SSF55681">
    <property type="entry name" value="Class II aaRS and biotin synthetases"/>
    <property type="match status" value="1"/>
</dbReference>
<dbReference type="GO" id="GO:0005524">
    <property type="term" value="F:ATP binding"/>
    <property type="evidence" value="ECO:0007669"/>
    <property type="project" value="UniProtKB-KW"/>
</dbReference>
<dbReference type="SMART" id="SM00851">
    <property type="entry name" value="MGS"/>
    <property type="match status" value="1"/>
</dbReference>
<dbReference type="SUPFAM" id="SSF52335">
    <property type="entry name" value="Methylglyoxal synthase-like"/>
    <property type="match status" value="1"/>
</dbReference>
<dbReference type="GO" id="GO:0004812">
    <property type="term" value="F:aminoacyl-tRNA ligase activity"/>
    <property type="evidence" value="ECO:0007669"/>
    <property type="project" value="UniProtKB-KW"/>
</dbReference>
<dbReference type="InterPro" id="IPR036914">
    <property type="entry name" value="MGS-like_dom_sf"/>
</dbReference>
<dbReference type="AlphaFoldDB" id="A0A1G1VP33"/>
<evidence type="ECO:0000256" key="3">
    <source>
        <dbReference type="ARBA" id="ARBA00022840"/>
    </source>
</evidence>
<keyword evidence="1" id="KW-0436">Ligase</keyword>
<proteinExistence type="predicted"/>
<evidence type="ECO:0000313" key="7">
    <source>
        <dbReference type="EMBL" id="OGY17145.1"/>
    </source>
</evidence>
<sequence>MKKIKLTVQHQPVSLQFNRHFSYLASINQSLNQGAATYYQQLGLTYVDVPEIVGITGACENIDTLFKVQNRLDIPLFFTQTGQLALEQSLQSFPGVYTVIHSGRDEDTEDSRHLRQFRLTEEEFDCSLAGMTRQNYNEATMFEALLTHIQDSIQSMIKHILTSHATALKQVYQRDIDRLRHTINHKFLRITYTDAIHLLNRHGYAGIQFGDDLKAEHEAKIATLLNGKNQELPVFITHYPQEIKFFNMKVSTPDPRVVLSADLILPYAGEATGSAVREHDFNKLNQRLITSTMFKLHLDRGGKYTDFSWYLDIIKRKNTLPHAGYGIGNDRVLQYVLGASDIRHASLFSLLNHQTGDWSKTRYGTAAVIAPDKKYILLAIGQAAHRQLLLPHIKKLAKKSNFILFATPTTHHYFLKQGIRTSLVYKISQLGQMPNIADLLHRRTFDLVINLPNRRTARPDQEITDEKLIRQGAVNLGIYLITDLEVARMTINRLANGTSTQPLN</sequence>
<evidence type="ECO:0000256" key="4">
    <source>
        <dbReference type="ARBA" id="ARBA00022917"/>
    </source>
</evidence>